<dbReference type="Gene3D" id="1.10.1070.20">
    <property type="match status" value="1"/>
</dbReference>
<evidence type="ECO:0000256" key="1">
    <source>
        <dbReference type="ARBA" id="ARBA00010164"/>
    </source>
</evidence>
<evidence type="ECO:0000313" key="6">
    <source>
        <dbReference type="EMBL" id="RGS39895.1"/>
    </source>
</evidence>
<dbReference type="PANTHER" id="PTHR37419:SF8">
    <property type="entry name" value="TOXIN YJJJ"/>
    <property type="match status" value="1"/>
</dbReference>
<evidence type="ECO:0000256" key="2">
    <source>
        <dbReference type="ARBA" id="ARBA00022679"/>
    </source>
</evidence>
<feature type="domain" description="HipA N-terminal subdomain 1" evidence="5">
    <location>
        <begin position="8"/>
        <end position="114"/>
    </location>
</feature>
<dbReference type="RefSeq" id="WP_118401565.1">
    <property type="nucleotide sequence ID" value="NZ_JADNFX010000013.1"/>
</dbReference>
<feature type="domain" description="HipA-like C-terminal" evidence="4">
    <location>
        <begin position="158"/>
        <end position="359"/>
    </location>
</feature>
<evidence type="ECO:0000256" key="3">
    <source>
        <dbReference type="ARBA" id="ARBA00022777"/>
    </source>
</evidence>
<protein>
    <submittedName>
        <fullName evidence="6">Type II toxin-antitoxin system HipA family toxin</fullName>
    </submittedName>
</protein>
<keyword evidence="3" id="KW-0418">Kinase</keyword>
<proteinExistence type="inferred from homology"/>
<dbReference type="EMBL" id="QRVJ01000001">
    <property type="protein sequence ID" value="RGS39895.1"/>
    <property type="molecule type" value="Genomic_DNA"/>
</dbReference>
<dbReference type="InterPro" id="IPR012893">
    <property type="entry name" value="HipA-like_C"/>
</dbReference>
<dbReference type="PANTHER" id="PTHR37419">
    <property type="entry name" value="SERINE/THREONINE-PROTEIN KINASE TOXIN HIPA"/>
    <property type="match status" value="1"/>
</dbReference>
<dbReference type="GO" id="GO:0005829">
    <property type="term" value="C:cytosol"/>
    <property type="evidence" value="ECO:0007669"/>
    <property type="project" value="TreeGrafter"/>
</dbReference>
<evidence type="ECO:0000259" key="5">
    <source>
        <dbReference type="Pfam" id="PF13657"/>
    </source>
</evidence>
<dbReference type="InterPro" id="IPR017508">
    <property type="entry name" value="HipA_N1"/>
</dbReference>
<comment type="caution">
    <text evidence="6">The sequence shown here is derived from an EMBL/GenBank/DDBJ whole genome shotgun (WGS) entry which is preliminary data.</text>
</comment>
<sequence>MDNISIIEVFISGRRIGRMALTPEGMCGFEYDADWIQTGFSISPFYLPLKSGLIMAKRDPFGGNFGVFDDSLPDGWGNLLLDRYLQERGIDPYKLNILERLSLIGSTGRGALEYYPDKSVVTDAEYLNFDSLAKEVAKILESKESKGSVDLLYKYGGSSGGARPKVFTKVDGREWLVKFKATNDPADVGEIEYNYSLLAHDCGIRMAETRLFDNRYFGVERFDRVPQGKIHTVSAAGLLHANYRIPSLDYSILLKLTLNLTKDMEQVAEMFRLMVFNVLISNRDDHAKNLSFQWANGAWKLSPAYDLLPSNGFNGYHTTTINGKGEPALADVITLAAEIGLSKQYATQTIEELTEKCVTQKMVKFRLR</sequence>
<dbReference type="Pfam" id="PF13657">
    <property type="entry name" value="Couple_hipA"/>
    <property type="match status" value="1"/>
</dbReference>
<gene>
    <name evidence="6" type="ORF">DWX97_01030</name>
</gene>
<dbReference type="Proteomes" id="UP000283341">
    <property type="component" value="Unassembled WGS sequence"/>
</dbReference>
<reference evidence="6 7" key="1">
    <citation type="submission" date="2018-08" db="EMBL/GenBank/DDBJ databases">
        <title>A genome reference for cultivated species of the human gut microbiota.</title>
        <authorList>
            <person name="Zou Y."/>
            <person name="Xue W."/>
            <person name="Luo G."/>
        </authorList>
    </citation>
    <scope>NUCLEOTIDE SEQUENCE [LARGE SCALE GENOMIC DNA]</scope>
    <source>
        <strain evidence="6 7">AF22-3AC</strain>
    </source>
</reference>
<dbReference type="AlphaFoldDB" id="A0A412INZ1"/>
<dbReference type="GO" id="GO:0004674">
    <property type="term" value="F:protein serine/threonine kinase activity"/>
    <property type="evidence" value="ECO:0007669"/>
    <property type="project" value="TreeGrafter"/>
</dbReference>
<keyword evidence="2" id="KW-0808">Transferase</keyword>
<accession>A0A412INZ1</accession>
<dbReference type="Pfam" id="PF07804">
    <property type="entry name" value="HipA_C"/>
    <property type="match status" value="1"/>
</dbReference>
<comment type="similarity">
    <text evidence="1">Belongs to the HipA Ser/Thr kinase family.</text>
</comment>
<evidence type="ECO:0000259" key="4">
    <source>
        <dbReference type="Pfam" id="PF07804"/>
    </source>
</evidence>
<dbReference type="InterPro" id="IPR052028">
    <property type="entry name" value="HipA_Ser/Thr_kinase"/>
</dbReference>
<evidence type="ECO:0000313" key="7">
    <source>
        <dbReference type="Proteomes" id="UP000283341"/>
    </source>
</evidence>
<organism evidence="6 7">
    <name type="scientific">Bacteroides cellulosilyticus</name>
    <dbReference type="NCBI Taxonomy" id="246787"/>
    <lineage>
        <taxon>Bacteria</taxon>
        <taxon>Pseudomonadati</taxon>
        <taxon>Bacteroidota</taxon>
        <taxon>Bacteroidia</taxon>
        <taxon>Bacteroidales</taxon>
        <taxon>Bacteroidaceae</taxon>
        <taxon>Bacteroides</taxon>
    </lineage>
</organism>
<name>A0A412INZ1_9BACE</name>